<reference evidence="2 3" key="1">
    <citation type="submission" date="2011-02" db="EMBL/GenBank/DDBJ databases">
        <title>The Genome Sequence of Sphaeroforma arctica JP610.</title>
        <authorList>
            <consortium name="The Broad Institute Genome Sequencing Platform"/>
            <person name="Russ C."/>
            <person name="Cuomo C."/>
            <person name="Young S.K."/>
            <person name="Zeng Q."/>
            <person name="Gargeya S."/>
            <person name="Alvarado L."/>
            <person name="Berlin A."/>
            <person name="Chapman S.B."/>
            <person name="Chen Z."/>
            <person name="Freedman E."/>
            <person name="Gellesch M."/>
            <person name="Goldberg J."/>
            <person name="Griggs A."/>
            <person name="Gujja S."/>
            <person name="Heilman E."/>
            <person name="Heiman D."/>
            <person name="Howarth C."/>
            <person name="Mehta T."/>
            <person name="Neiman D."/>
            <person name="Pearson M."/>
            <person name="Roberts A."/>
            <person name="Saif S."/>
            <person name="Shea T."/>
            <person name="Shenoy N."/>
            <person name="Sisk P."/>
            <person name="Stolte C."/>
            <person name="Sykes S."/>
            <person name="White J."/>
            <person name="Yandava C."/>
            <person name="Burger G."/>
            <person name="Gray M.W."/>
            <person name="Holland P.W.H."/>
            <person name="King N."/>
            <person name="Lang F.B.F."/>
            <person name="Roger A.J."/>
            <person name="Ruiz-Trillo I."/>
            <person name="Haas B."/>
            <person name="Nusbaum C."/>
            <person name="Birren B."/>
        </authorList>
    </citation>
    <scope>NUCLEOTIDE SEQUENCE [LARGE SCALE GENOMIC DNA]</scope>
    <source>
        <strain evidence="2 3">JP610</strain>
    </source>
</reference>
<dbReference type="Proteomes" id="UP000054560">
    <property type="component" value="Unassembled WGS sequence"/>
</dbReference>
<name>A0A0L0GBB3_9EUKA</name>
<evidence type="ECO:0000256" key="1">
    <source>
        <dbReference type="SAM" id="MobiDB-lite"/>
    </source>
</evidence>
<proteinExistence type="predicted"/>
<dbReference type="GeneID" id="25902769"/>
<dbReference type="AlphaFoldDB" id="A0A0L0GBB3"/>
<sequence length="94" mass="11165">MGTPATDASEAEQPSSNKDSSPIRRPKRPRQRPWQLKQSVEQQSATQHLMLKVQKLLKKYEMRLYQLQRQSPSEYESLSFRIPDKRIERHGIRF</sequence>
<protein>
    <submittedName>
        <fullName evidence="2">Uncharacterized protein</fullName>
    </submittedName>
</protein>
<keyword evidence="3" id="KW-1185">Reference proteome</keyword>
<evidence type="ECO:0000313" key="2">
    <source>
        <dbReference type="EMBL" id="KNC85543.1"/>
    </source>
</evidence>
<feature type="region of interest" description="Disordered" evidence="1">
    <location>
        <begin position="1"/>
        <end position="43"/>
    </location>
</feature>
<evidence type="ECO:0000313" key="3">
    <source>
        <dbReference type="Proteomes" id="UP000054560"/>
    </source>
</evidence>
<organism evidence="2 3">
    <name type="scientific">Sphaeroforma arctica JP610</name>
    <dbReference type="NCBI Taxonomy" id="667725"/>
    <lineage>
        <taxon>Eukaryota</taxon>
        <taxon>Ichthyosporea</taxon>
        <taxon>Ichthyophonida</taxon>
        <taxon>Sphaeroforma</taxon>
    </lineage>
</organism>
<dbReference type="RefSeq" id="XP_014159445.1">
    <property type="nucleotide sequence ID" value="XM_014303970.1"/>
</dbReference>
<dbReference type="EMBL" id="KQ241696">
    <property type="protein sequence ID" value="KNC85543.1"/>
    <property type="molecule type" value="Genomic_DNA"/>
</dbReference>
<gene>
    <name evidence="2" type="ORF">SARC_02265</name>
</gene>
<accession>A0A0L0GBB3</accession>